<dbReference type="PANTHER" id="PTHR32091">
    <property type="entry name" value="EUKARYOTIC TRANSLATION INITIATION FACTOR 4B"/>
    <property type="match status" value="1"/>
</dbReference>
<feature type="compositionally biased region" description="Basic and acidic residues" evidence="1">
    <location>
        <begin position="229"/>
        <end position="243"/>
    </location>
</feature>
<dbReference type="AlphaFoldDB" id="A0A0V0IAE3"/>
<feature type="compositionally biased region" description="Basic and acidic residues" evidence="1">
    <location>
        <begin position="384"/>
        <end position="395"/>
    </location>
</feature>
<feature type="compositionally biased region" description="Basic and acidic residues" evidence="1">
    <location>
        <begin position="104"/>
        <end position="114"/>
    </location>
</feature>
<protein>
    <submittedName>
        <fullName evidence="2">Putative ovule protein</fullName>
    </submittedName>
</protein>
<feature type="region of interest" description="Disordered" evidence="1">
    <location>
        <begin position="75"/>
        <end position="332"/>
    </location>
</feature>
<sequence>MAATVSAWAKPGAWALDSEENELELQKEESVKVENHSNGGGARGLADFPSLAAAATTKTKKKKPQTLSLQEFSTYSAAKQSQTAAAAATKGLTPEEVLMLPTGPRERTAEELDQSRLGGGFRSYGYDRQGGRGSSDDSRRQGGFRRDTDREIAPSRADETDDWGAAKKTSAGNGFERRGERGERGGFFSDSQSKADESDNWAANKAFVPSSGRRFDRRGSFGSNGSDSDSDRWTKRKEEEGGRRFASGGGAFDSLRERRGGYDSNGGVDSENWGKKREENGVSAGGGRPKLNLQPRTLPLSEGQQNGNEPAPVPVPVAKPKGANPFGAARPREEVLKEKGQDWKEIDQKLESLKVKEASESSDGAPIVKKAWGSPNGKLIFREDKTEKSWRKPELNEVPPSSAEETVNGAVEETVKETAESGGEPQI</sequence>
<dbReference type="GO" id="GO:0003743">
    <property type="term" value="F:translation initiation factor activity"/>
    <property type="evidence" value="ECO:0007669"/>
    <property type="project" value="InterPro"/>
</dbReference>
<evidence type="ECO:0000256" key="1">
    <source>
        <dbReference type="SAM" id="MobiDB-lite"/>
    </source>
</evidence>
<proteinExistence type="predicted"/>
<dbReference type="PANTHER" id="PTHR32091:SF17">
    <property type="entry name" value="EUKARYOTIC TRANSLATION INITIATION FACTOR 4B3"/>
    <property type="match status" value="1"/>
</dbReference>
<feature type="compositionally biased region" description="Basic and acidic residues" evidence="1">
    <location>
        <begin position="175"/>
        <end position="184"/>
    </location>
</feature>
<feature type="region of interest" description="Disordered" evidence="1">
    <location>
        <begin position="384"/>
        <end position="427"/>
    </location>
</feature>
<dbReference type="EMBL" id="GEDG01009574">
    <property type="protein sequence ID" value="JAP28976.1"/>
    <property type="molecule type" value="Transcribed_RNA"/>
</dbReference>
<reference evidence="2" key="1">
    <citation type="submission" date="2015-12" db="EMBL/GenBank/DDBJ databases">
        <title>Gene expression during late stages of embryo sac development: a critical building block for successful pollen-pistil interactions.</title>
        <authorList>
            <person name="Liu Y."/>
            <person name="Joly V."/>
            <person name="Sabar M."/>
            <person name="Matton D.P."/>
        </authorList>
    </citation>
    <scope>NUCLEOTIDE SEQUENCE</scope>
</reference>
<dbReference type="InterPro" id="IPR010433">
    <property type="entry name" value="EIF-4B_pln"/>
</dbReference>
<feature type="compositionally biased region" description="Basic and acidic residues" evidence="1">
    <location>
        <begin position="134"/>
        <end position="158"/>
    </location>
</feature>
<accession>A0A0V0IAE3</accession>
<dbReference type="GO" id="GO:0003729">
    <property type="term" value="F:mRNA binding"/>
    <property type="evidence" value="ECO:0007669"/>
    <property type="project" value="TreeGrafter"/>
</dbReference>
<feature type="region of interest" description="Disordered" evidence="1">
    <location>
        <begin position="28"/>
        <end position="47"/>
    </location>
</feature>
<organism evidence="2">
    <name type="scientific">Solanum chacoense</name>
    <name type="common">Chaco potato</name>
    <dbReference type="NCBI Taxonomy" id="4108"/>
    <lineage>
        <taxon>Eukaryota</taxon>
        <taxon>Viridiplantae</taxon>
        <taxon>Streptophyta</taxon>
        <taxon>Embryophyta</taxon>
        <taxon>Tracheophyta</taxon>
        <taxon>Spermatophyta</taxon>
        <taxon>Magnoliopsida</taxon>
        <taxon>eudicotyledons</taxon>
        <taxon>Gunneridae</taxon>
        <taxon>Pentapetalae</taxon>
        <taxon>asterids</taxon>
        <taxon>lamiids</taxon>
        <taxon>Solanales</taxon>
        <taxon>Solanaceae</taxon>
        <taxon>Solanoideae</taxon>
        <taxon>Solaneae</taxon>
        <taxon>Solanum</taxon>
    </lineage>
</organism>
<evidence type="ECO:0000313" key="2">
    <source>
        <dbReference type="EMBL" id="JAP28976.1"/>
    </source>
</evidence>
<feature type="compositionally biased region" description="Low complexity" evidence="1">
    <location>
        <begin position="76"/>
        <end position="90"/>
    </location>
</feature>
<dbReference type="Pfam" id="PF06273">
    <property type="entry name" value="eIF-4B"/>
    <property type="match status" value="2"/>
</dbReference>
<name>A0A0V0IAE3_SOLCH</name>